<dbReference type="OrthoDB" id="2984333at2759"/>
<proteinExistence type="predicted"/>
<dbReference type="EMBL" id="HF583884">
    <property type="protein sequence ID" value="CCQ43381.1"/>
    <property type="molecule type" value="Genomic_DNA"/>
</dbReference>
<dbReference type="ChiTaRS" id="SCN3A">
    <property type="organism name" value="human"/>
</dbReference>
<gene>
    <name evidence="1" type="primary">SCN3A</name>
</gene>
<dbReference type="AlphaFoldDB" id="L8E9G6"/>
<organism evidence="1">
    <name type="scientific">Homo sapiens</name>
    <name type="common">Human</name>
    <dbReference type="NCBI Taxonomy" id="9606"/>
    <lineage>
        <taxon>Eukaryota</taxon>
        <taxon>Metazoa</taxon>
        <taxon>Chordata</taxon>
        <taxon>Craniata</taxon>
        <taxon>Vertebrata</taxon>
        <taxon>Euteleostomi</taxon>
        <taxon>Mammalia</taxon>
        <taxon>Eutheria</taxon>
        <taxon>Euarchontoglires</taxon>
        <taxon>Primates</taxon>
        <taxon>Haplorrhini</taxon>
        <taxon>Catarrhini</taxon>
        <taxon>Hominidae</taxon>
        <taxon>Homo</taxon>
    </lineage>
</organism>
<sequence>MLDLKMTLLMMNTAHLKTAKAGETHCLCRTDMESDATVTLVRPVCHPGWCQGFQQMGRCTALWIAMVWFPWWVDLQL</sequence>
<evidence type="ECO:0000313" key="1">
    <source>
        <dbReference type="EMBL" id="CCQ43381.1"/>
    </source>
</evidence>
<accession>L8E9G6</accession>
<reference evidence="1" key="1">
    <citation type="journal article" date="2013" name="PLoS ONE">
        <title>Direct detection of alternative open reading frames translation products in human significantly expands the proteome.</title>
        <authorList>
            <person name="Vanderperre B."/>
            <person name="Lucier J.-F."/>
            <person name="Motard J."/>
            <person name="Tremblay G."/>
            <person name="Vanderperre S."/>
            <person name="Wisztorski M."/>
            <person name="Salzet M."/>
            <person name="Boisvert F.-M."/>
            <person name="Roucou X."/>
        </authorList>
    </citation>
    <scope>NUCLEOTIDE SEQUENCE</scope>
</reference>
<name>L8E9G6_HUMAN</name>
<protein>
    <submittedName>
        <fullName evidence="1">Alternative protein SCN3A</fullName>
    </submittedName>
</protein>